<accession>A0A1U7J1P9</accession>
<dbReference type="InterPro" id="IPR018841">
    <property type="entry name" value="DUF2442"/>
</dbReference>
<keyword evidence="3" id="KW-1185">Reference proteome</keyword>
<reference evidence="2 3" key="1">
    <citation type="submission" date="2016-11" db="EMBL/GenBank/DDBJ databases">
        <title>Draft Genome Sequences of Nine Cyanobacterial Strains from Diverse Habitats.</title>
        <authorList>
            <person name="Zhu T."/>
            <person name="Hou S."/>
            <person name="Lu X."/>
            <person name="Hess W.R."/>
        </authorList>
    </citation>
    <scope>NUCLEOTIDE SEQUENCE [LARGE SCALE GENOMIC DNA]</scope>
    <source>
        <strain evidence="2 3">NIES-30</strain>
    </source>
</reference>
<dbReference type="AlphaFoldDB" id="A0A1U7J1P9"/>
<dbReference type="Proteomes" id="UP000185557">
    <property type="component" value="Unassembled WGS sequence"/>
</dbReference>
<feature type="region of interest" description="Disordered" evidence="1">
    <location>
        <begin position="89"/>
        <end position="108"/>
    </location>
</feature>
<evidence type="ECO:0000256" key="1">
    <source>
        <dbReference type="SAM" id="MobiDB-lite"/>
    </source>
</evidence>
<evidence type="ECO:0000313" key="2">
    <source>
        <dbReference type="EMBL" id="OKH45883.1"/>
    </source>
</evidence>
<gene>
    <name evidence="2" type="ORF">NIES30_18575</name>
</gene>
<organism evidence="2 3">
    <name type="scientific">Phormidium tenue NIES-30</name>
    <dbReference type="NCBI Taxonomy" id="549789"/>
    <lineage>
        <taxon>Bacteria</taxon>
        <taxon>Bacillati</taxon>
        <taxon>Cyanobacteriota</taxon>
        <taxon>Cyanophyceae</taxon>
        <taxon>Oscillatoriophycideae</taxon>
        <taxon>Oscillatoriales</taxon>
        <taxon>Oscillatoriaceae</taxon>
        <taxon>Phormidium</taxon>
    </lineage>
</organism>
<name>A0A1U7J1P9_9CYAN</name>
<dbReference type="RefSeq" id="WP_073609932.1">
    <property type="nucleotide sequence ID" value="NZ_MRCG01000015.1"/>
</dbReference>
<dbReference type="STRING" id="549789.NIES30_18575"/>
<dbReference type="Pfam" id="PF10387">
    <property type="entry name" value="DUF2442"/>
    <property type="match status" value="1"/>
</dbReference>
<dbReference type="OrthoDB" id="337884at2"/>
<dbReference type="EMBL" id="MRCG01000015">
    <property type="protein sequence ID" value="OKH45883.1"/>
    <property type="molecule type" value="Genomic_DNA"/>
</dbReference>
<proteinExistence type="predicted"/>
<evidence type="ECO:0008006" key="4">
    <source>
        <dbReference type="Google" id="ProtNLM"/>
    </source>
</evidence>
<dbReference type="Gene3D" id="3.30.2020.40">
    <property type="entry name" value="Uncharacterised protein PF10387, DUF2442"/>
    <property type="match status" value="1"/>
</dbReference>
<sequence>MTSSMVEILNIPEIQQVSISADLLTVDLSDGRVIAVPLAWYPRLLHGTSAERDNWQLTGSQAGIHWPELDEDISLKNILLGQPSGESQTSLQRWLENRNPQARSSQHA</sequence>
<evidence type="ECO:0000313" key="3">
    <source>
        <dbReference type="Proteomes" id="UP000185557"/>
    </source>
</evidence>
<comment type="caution">
    <text evidence="2">The sequence shown here is derived from an EMBL/GenBank/DDBJ whole genome shotgun (WGS) entry which is preliminary data.</text>
</comment>
<protein>
    <recommendedName>
        <fullName evidence="4">DUF2442 domain-containing protein</fullName>
    </recommendedName>
</protein>